<sequence length="39" mass="4397">MLNWNEYRKQLMGRIGELGKLTPDTVTGYQALSNAGKKN</sequence>
<dbReference type="AlphaFoldDB" id="A0A379FG01"/>
<protein>
    <submittedName>
        <fullName evidence="1">Carboxymuconolactone decarboxylase</fullName>
    </submittedName>
</protein>
<dbReference type="Proteomes" id="UP000254191">
    <property type="component" value="Unassembled WGS sequence"/>
</dbReference>
<accession>A0A379FG01</accession>
<evidence type="ECO:0000313" key="2">
    <source>
        <dbReference type="Proteomes" id="UP000254191"/>
    </source>
</evidence>
<reference evidence="1 2" key="1">
    <citation type="submission" date="2018-06" db="EMBL/GenBank/DDBJ databases">
        <authorList>
            <consortium name="Pathogen Informatics"/>
            <person name="Doyle S."/>
        </authorList>
    </citation>
    <scope>NUCLEOTIDE SEQUENCE [LARGE SCALE GENOMIC DNA]</scope>
    <source>
        <strain evidence="1 2">NCTC11938</strain>
    </source>
</reference>
<name>A0A379FG01_PROMI</name>
<proteinExistence type="predicted"/>
<dbReference type="EMBL" id="UGTS01000004">
    <property type="protein sequence ID" value="SUC18456.1"/>
    <property type="molecule type" value="Genomic_DNA"/>
</dbReference>
<gene>
    <name evidence="1" type="ORF">NCTC11938_00772</name>
</gene>
<organism evidence="1 2">
    <name type="scientific">Proteus mirabilis</name>
    <dbReference type="NCBI Taxonomy" id="584"/>
    <lineage>
        <taxon>Bacteria</taxon>
        <taxon>Pseudomonadati</taxon>
        <taxon>Pseudomonadota</taxon>
        <taxon>Gammaproteobacteria</taxon>
        <taxon>Enterobacterales</taxon>
        <taxon>Morganellaceae</taxon>
        <taxon>Proteus</taxon>
    </lineage>
</organism>
<evidence type="ECO:0000313" key="1">
    <source>
        <dbReference type="EMBL" id="SUC18456.1"/>
    </source>
</evidence>